<evidence type="ECO:0000313" key="2">
    <source>
        <dbReference type="Proteomes" id="UP001064489"/>
    </source>
</evidence>
<sequence length="79" mass="8567">MSSSTMATDMTTSMSMIVLMPAPNSMASRSSTRITLTTLAALTWRKNSLSLLIVAAARAQSDGSFRWLKPTINYPALKI</sequence>
<name>A0AAD5NFW0_ACENE</name>
<reference evidence="1" key="2">
    <citation type="submission" date="2023-02" db="EMBL/GenBank/DDBJ databases">
        <authorList>
            <person name="Swenson N.G."/>
            <person name="Wegrzyn J.L."/>
            <person name="Mcevoy S.L."/>
        </authorList>
    </citation>
    <scope>NUCLEOTIDE SEQUENCE</scope>
    <source>
        <strain evidence="1">91603</strain>
        <tissue evidence="1">Leaf</tissue>
    </source>
</reference>
<dbReference type="EMBL" id="JAJSOW010000107">
    <property type="protein sequence ID" value="KAI9156254.1"/>
    <property type="molecule type" value="Genomic_DNA"/>
</dbReference>
<keyword evidence="2" id="KW-1185">Reference proteome</keyword>
<evidence type="ECO:0000313" key="1">
    <source>
        <dbReference type="EMBL" id="KAI9156254.1"/>
    </source>
</evidence>
<organism evidence="1 2">
    <name type="scientific">Acer negundo</name>
    <name type="common">Box elder</name>
    <dbReference type="NCBI Taxonomy" id="4023"/>
    <lineage>
        <taxon>Eukaryota</taxon>
        <taxon>Viridiplantae</taxon>
        <taxon>Streptophyta</taxon>
        <taxon>Embryophyta</taxon>
        <taxon>Tracheophyta</taxon>
        <taxon>Spermatophyta</taxon>
        <taxon>Magnoliopsida</taxon>
        <taxon>eudicotyledons</taxon>
        <taxon>Gunneridae</taxon>
        <taxon>Pentapetalae</taxon>
        <taxon>rosids</taxon>
        <taxon>malvids</taxon>
        <taxon>Sapindales</taxon>
        <taxon>Sapindaceae</taxon>
        <taxon>Hippocastanoideae</taxon>
        <taxon>Acereae</taxon>
        <taxon>Acer</taxon>
    </lineage>
</organism>
<reference evidence="1" key="1">
    <citation type="journal article" date="2022" name="Plant J.">
        <title>Strategies of tolerance reflected in two North American maple genomes.</title>
        <authorList>
            <person name="McEvoy S.L."/>
            <person name="Sezen U.U."/>
            <person name="Trouern-Trend A."/>
            <person name="McMahon S.M."/>
            <person name="Schaberg P.G."/>
            <person name="Yang J."/>
            <person name="Wegrzyn J.L."/>
            <person name="Swenson N.G."/>
        </authorList>
    </citation>
    <scope>NUCLEOTIDE SEQUENCE</scope>
    <source>
        <strain evidence="1">91603</strain>
    </source>
</reference>
<proteinExistence type="predicted"/>
<accession>A0AAD5NFW0</accession>
<dbReference type="AlphaFoldDB" id="A0AAD5NFW0"/>
<gene>
    <name evidence="1" type="ORF">LWI28_003011</name>
</gene>
<dbReference type="Proteomes" id="UP001064489">
    <property type="component" value="Chromosome 12"/>
</dbReference>
<comment type="caution">
    <text evidence="1">The sequence shown here is derived from an EMBL/GenBank/DDBJ whole genome shotgun (WGS) entry which is preliminary data.</text>
</comment>
<protein>
    <submittedName>
        <fullName evidence="1">Uncharacterized protein</fullName>
    </submittedName>
</protein>